<proteinExistence type="predicted"/>
<feature type="domain" description="Fido" evidence="1">
    <location>
        <begin position="221"/>
        <end position="361"/>
    </location>
</feature>
<dbReference type="PROSITE" id="PS51459">
    <property type="entry name" value="FIDO"/>
    <property type="match status" value="1"/>
</dbReference>
<gene>
    <name evidence="2" type="ORF">IPJ48_11985</name>
</gene>
<organism evidence="2 3">
    <name type="scientific">Candidatus Propionivibrio dominans</name>
    <dbReference type="NCBI Taxonomy" id="2954373"/>
    <lineage>
        <taxon>Bacteria</taxon>
        <taxon>Pseudomonadati</taxon>
        <taxon>Pseudomonadota</taxon>
        <taxon>Betaproteobacteria</taxon>
        <taxon>Rhodocyclales</taxon>
        <taxon>Rhodocyclaceae</taxon>
        <taxon>Propionivibrio</taxon>
    </lineage>
</organism>
<dbReference type="InterPro" id="IPR036597">
    <property type="entry name" value="Fido-like_dom_sf"/>
</dbReference>
<evidence type="ECO:0000259" key="1">
    <source>
        <dbReference type="PROSITE" id="PS51459"/>
    </source>
</evidence>
<accession>A0A9D7ID66</accession>
<reference evidence="2" key="1">
    <citation type="submission" date="2020-10" db="EMBL/GenBank/DDBJ databases">
        <title>Connecting structure to function with the recovery of over 1000 high-quality activated sludge metagenome-assembled genomes encoding full-length rRNA genes using long-read sequencing.</title>
        <authorList>
            <person name="Singleton C.M."/>
            <person name="Petriglieri F."/>
            <person name="Kristensen J.M."/>
            <person name="Kirkegaard R.H."/>
            <person name="Michaelsen T.Y."/>
            <person name="Andersen M.H."/>
            <person name="Karst S.M."/>
            <person name="Dueholm M.S."/>
            <person name="Nielsen P.H."/>
            <person name="Albertsen M."/>
        </authorList>
    </citation>
    <scope>NUCLEOTIDE SEQUENCE</scope>
    <source>
        <strain evidence="2">EsbW_18-Q3-R4-48_MAXAC.044</strain>
    </source>
</reference>
<dbReference type="Proteomes" id="UP000886602">
    <property type="component" value="Unassembled WGS sequence"/>
</dbReference>
<sequence length="460" mass="51528">MPKKVPEQDLISIQREVAAFPSGVGLAKLEASLAASGVAIHRRSLQRRLTLLIENGRIAAAGTLKGRVYRPIASERAANEEASPITPIPLSALGSEVRNAVARPIQNREPVGYQREFLLSYPHAGPYLDQATRDHLHRIGRAHQGDFPAGTLARQLLGRLLIDLSWASSHLEGNTYSLLETERLIAFGQAAEGKNTFETQMILNHKQAIEFLVESVAELGFDAYSMLNLHALLSDNLLANTAAGGRIRQIPVGIARSVYTPLATPQLLEEYFQRCLEIATGIDDPFEQSFFALVHLSYLQAFEDVNKRVARLAANIPLIKHNLCPLSFIDVPTQTYVEGLLGVYELNRVELLRDIYVWGYERSVKRYLSQREELGEPDPFRLRYRAALLEVVGAVVRQDSSDLTPFVETWANEHLPEADRQRFVALVHTELDSLHEGNFARYRIRPSEFAAWRERKGGHG</sequence>
<protein>
    <submittedName>
        <fullName evidence="2">Fic family protein</fullName>
    </submittedName>
</protein>
<dbReference type="AlphaFoldDB" id="A0A9D7ID66"/>
<dbReference type="SUPFAM" id="SSF140931">
    <property type="entry name" value="Fic-like"/>
    <property type="match status" value="1"/>
</dbReference>
<comment type="caution">
    <text evidence="2">The sequence shown here is derived from an EMBL/GenBank/DDBJ whole genome shotgun (WGS) entry which is preliminary data.</text>
</comment>
<name>A0A9D7ID66_9RHOO</name>
<evidence type="ECO:0000313" key="2">
    <source>
        <dbReference type="EMBL" id="MBK7423755.1"/>
    </source>
</evidence>
<dbReference type="InterPro" id="IPR003812">
    <property type="entry name" value="Fido"/>
</dbReference>
<dbReference type="Gene3D" id="1.10.3290.10">
    <property type="entry name" value="Fido-like domain"/>
    <property type="match status" value="1"/>
</dbReference>
<dbReference type="Pfam" id="PF02661">
    <property type="entry name" value="Fic"/>
    <property type="match status" value="1"/>
</dbReference>
<dbReference type="EMBL" id="JADJNC010000018">
    <property type="protein sequence ID" value="MBK7423755.1"/>
    <property type="molecule type" value="Genomic_DNA"/>
</dbReference>
<evidence type="ECO:0000313" key="3">
    <source>
        <dbReference type="Proteomes" id="UP000886602"/>
    </source>
</evidence>